<dbReference type="EMBL" id="JAUHLI010000008">
    <property type="protein sequence ID" value="MEE2001716.1"/>
    <property type="molecule type" value="Genomic_DNA"/>
</dbReference>
<keyword evidence="1" id="KW-0472">Membrane</keyword>
<comment type="caution">
    <text evidence="2">The sequence shown here is derived from an EMBL/GenBank/DDBJ whole genome shotgun (WGS) entry which is preliminary data.</text>
</comment>
<sequence length="139" mass="15295">MIRASLITLFVLQLAVVPFVLIFGIWFGFATLANMGQGLHKDVILQIVFYCSAAVLFSALLLSPIISYERQKHGKRWSLFSKSFVVIGASFGCVLALLMVSHWVGVGSFVKSALAAMVFALNIFQIQLLFKKVTVEHAA</sequence>
<keyword evidence="3" id="KW-1185">Reference proteome</keyword>
<gene>
    <name evidence="2" type="ORF">QWY20_09650</name>
</gene>
<accession>A0ABU7J5D1</accession>
<protein>
    <submittedName>
        <fullName evidence="2">Uncharacterized protein</fullName>
    </submittedName>
</protein>
<keyword evidence="1" id="KW-0812">Transmembrane</keyword>
<name>A0ABU7J5D1_9GAMM</name>
<reference evidence="2 3" key="1">
    <citation type="submission" date="2023-07" db="EMBL/GenBank/DDBJ databases">
        <title>Alkalimonas sp., MEB108 novel, alkaliphilic bacterium isolated from Lonar Lake, India.</title>
        <authorList>
            <person name="Joshi A."/>
            <person name="Thite S."/>
        </authorList>
    </citation>
    <scope>NUCLEOTIDE SEQUENCE [LARGE SCALE GENOMIC DNA]</scope>
    <source>
        <strain evidence="2 3">MEB108</strain>
    </source>
</reference>
<dbReference type="RefSeq" id="WP_330128811.1">
    <property type="nucleotide sequence ID" value="NZ_JAUHLI010000008.1"/>
</dbReference>
<evidence type="ECO:0000256" key="1">
    <source>
        <dbReference type="SAM" id="Phobius"/>
    </source>
</evidence>
<feature type="transmembrane region" description="Helical" evidence="1">
    <location>
        <begin position="7"/>
        <end position="27"/>
    </location>
</feature>
<feature type="transmembrane region" description="Helical" evidence="1">
    <location>
        <begin position="109"/>
        <end position="130"/>
    </location>
</feature>
<proteinExistence type="predicted"/>
<dbReference type="Proteomes" id="UP001336314">
    <property type="component" value="Unassembled WGS sequence"/>
</dbReference>
<organism evidence="2 3">
    <name type="scientific">Alkalimonas cellulosilytica</name>
    <dbReference type="NCBI Taxonomy" id="3058395"/>
    <lineage>
        <taxon>Bacteria</taxon>
        <taxon>Pseudomonadati</taxon>
        <taxon>Pseudomonadota</taxon>
        <taxon>Gammaproteobacteria</taxon>
        <taxon>Alkalimonas</taxon>
    </lineage>
</organism>
<keyword evidence="1" id="KW-1133">Transmembrane helix</keyword>
<feature type="transmembrane region" description="Helical" evidence="1">
    <location>
        <begin position="47"/>
        <end position="67"/>
    </location>
</feature>
<feature type="transmembrane region" description="Helical" evidence="1">
    <location>
        <begin position="79"/>
        <end position="103"/>
    </location>
</feature>
<evidence type="ECO:0000313" key="3">
    <source>
        <dbReference type="Proteomes" id="UP001336314"/>
    </source>
</evidence>
<evidence type="ECO:0000313" key="2">
    <source>
        <dbReference type="EMBL" id="MEE2001716.1"/>
    </source>
</evidence>